<dbReference type="EMBL" id="JPKZ01001893">
    <property type="protein sequence ID" value="KHN79595.1"/>
    <property type="molecule type" value="Genomic_DNA"/>
</dbReference>
<evidence type="ECO:0000313" key="3">
    <source>
        <dbReference type="EMBL" id="KHN79595.1"/>
    </source>
</evidence>
<dbReference type="GO" id="GO:0008528">
    <property type="term" value="F:G protein-coupled peptide receptor activity"/>
    <property type="evidence" value="ECO:0007669"/>
    <property type="project" value="TreeGrafter"/>
</dbReference>
<keyword evidence="1" id="KW-0812">Transmembrane</keyword>
<gene>
    <name evidence="3" type="primary">PTH2R</name>
    <name evidence="3" type="ORF">Tcan_06180</name>
</gene>
<dbReference type="AlphaFoldDB" id="A0A0B2VF14"/>
<dbReference type="Gene3D" id="1.20.1070.10">
    <property type="entry name" value="Rhodopsin 7-helix transmembrane proteins"/>
    <property type="match status" value="1"/>
</dbReference>
<keyword evidence="1" id="KW-1133">Transmembrane helix</keyword>
<dbReference type="InterPro" id="IPR036445">
    <property type="entry name" value="GPCR_2_extracell_dom_sf"/>
</dbReference>
<accession>A0A0B2VF14</accession>
<sequence length="214" mass="24117">MPSCLEQLRSNYNTTPGYCGPTFDAVLCWPETPINATAKLLCPPLGDYEFITNGGYAYRLCQANGTWSRLGNYTGCIPADGGYGMRLSHMHVQLMYSMYWIGYIVSLLICVFALVVFVHYKKGARALLILCPLLGINYLFVLYQPRSPRLLSLAVHYYTVIISSMQVQECLKRSFSELRLSLKMRAERKRQGASDRQSGGEHSQITLISLSQHP</sequence>
<dbReference type="Gene3D" id="4.10.1240.10">
    <property type="entry name" value="GPCR, family 2, extracellular hormone receptor domain"/>
    <property type="match status" value="1"/>
</dbReference>
<keyword evidence="3" id="KW-0675">Receptor</keyword>
<protein>
    <submittedName>
        <fullName evidence="3">Parathyroid hormone 2 receptor</fullName>
    </submittedName>
</protein>
<dbReference type="GO" id="GO:0005886">
    <property type="term" value="C:plasma membrane"/>
    <property type="evidence" value="ECO:0007669"/>
    <property type="project" value="TreeGrafter"/>
</dbReference>
<comment type="caution">
    <text evidence="3">The sequence shown here is derived from an EMBL/GenBank/DDBJ whole genome shotgun (WGS) entry which is preliminary data.</text>
</comment>
<dbReference type="PANTHER" id="PTHR45620">
    <property type="entry name" value="PDF RECEPTOR-LIKE PROTEIN-RELATED"/>
    <property type="match status" value="1"/>
</dbReference>
<dbReference type="InterPro" id="IPR017983">
    <property type="entry name" value="GPCR_2_secretin-like_CS"/>
</dbReference>
<dbReference type="OMA" id="HEVHERN"/>
<dbReference type="Proteomes" id="UP000031036">
    <property type="component" value="Unassembled WGS sequence"/>
</dbReference>
<dbReference type="SMART" id="SM00008">
    <property type="entry name" value="HormR"/>
    <property type="match status" value="1"/>
</dbReference>
<dbReference type="OrthoDB" id="1100386at2759"/>
<name>A0A0B2VF14_TOXCA</name>
<reference evidence="3 4" key="1">
    <citation type="submission" date="2014-11" db="EMBL/GenBank/DDBJ databases">
        <title>Genetic blueprint of the zoonotic pathogen Toxocara canis.</title>
        <authorList>
            <person name="Zhu X.-Q."/>
            <person name="Korhonen P.K."/>
            <person name="Cai H."/>
            <person name="Young N.D."/>
            <person name="Nejsum P."/>
            <person name="von Samson-Himmelstjerna G."/>
            <person name="Boag P.R."/>
            <person name="Tan P."/>
            <person name="Li Q."/>
            <person name="Min J."/>
            <person name="Yang Y."/>
            <person name="Wang X."/>
            <person name="Fang X."/>
            <person name="Hall R.S."/>
            <person name="Hofmann A."/>
            <person name="Sternberg P.W."/>
            <person name="Jex A.R."/>
            <person name="Gasser R.B."/>
        </authorList>
    </citation>
    <scope>NUCLEOTIDE SEQUENCE [LARGE SCALE GENOMIC DNA]</scope>
    <source>
        <strain evidence="3">PN_DK_2014</strain>
    </source>
</reference>
<evidence type="ECO:0000256" key="1">
    <source>
        <dbReference type="SAM" id="Phobius"/>
    </source>
</evidence>
<dbReference type="GO" id="GO:0007188">
    <property type="term" value="P:adenylate cyclase-modulating G protein-coupled receptor signaling pathway"/>
    <property type="evidence" value="ECO:0007669"/>
    <property type="project" value="TreeGrafter"/>
</dbReference>
<feature type="transmembrane region" description="Helical" evidence="1">
    <location>
        <begin position="96"/>
        <end position="120"/>
    </location>
</feature>
<evidence type="ECO:0000259" key="2">
    <source>
        <dbReference type="PROSITE" id="PS50227"/>
    </source>
</evidence>
<dbReference type="InterPro" id="IPR001879">
    <property type="entry name" value="GPCR_2_extracellular_dom"/>
</dbReference>
<feature type="transmembrane region" description="Helical" evidence="1">
    <location>
        <begin position="126"/>
        <end position="143"/>
    </location>
</feature>
<keyword evidence="4" id="KW-1185">Reference proteome</keyword>
<proteinExistence type="predicted"/>
<keyword evidence="1" id="KW-0472">Membrane</keyword>
<dbReference type="PROSITE" id="PS00649">
    <property type="entry name" value="G_PROTEIN_RECEP_F2_1"/>
    <property type="match status" value="1"/>
</dbReference>
<dbReference type="PROSITE" id="PS50227">
    <property type="entry name" value="G_PROTEIN_RECEP_F2_3"/>
    <property type="match status" value="1"/>
</dbReference>
<feature type="domain" description="G-protein coupled receptors family 2 profile 1" evidence="2">
    <location>
        <begin position="3"/>
        <end position="80"/>
    </location>
</feature>
<dbReference type="InterPro" id="IPR050332">
    <property type="entry name" value="GPCR_2"/>
</dbReference>
<organism evidence="3 4">
    <name type="scientific">Toxocara canis</name>
    <name type="common">Canine roundworm</name>
    <dbReference type="NCBI Taxonomy" id="6265"/>
    <lineage>
        <taxon>Eukaryota</taxon>
        <taxon>Metazoa</taxon>
        <taxon>Ecdysozoa</taxon>
        <taxon>Nematoda</taxon>
        <taxon>Chromadorea</taxon>
        <taxon>Rhabditida</taxon>
        <taxon>Spirurina</taxon>
        <taxon>Ascaridomorpha</taxon>
        <taxon>Ascaridoidea</taxon>
        <taxon>Toxocaridae</taxon>
        <taxon>Toxocara</taxon>
    </lineage>
</organism>
<dbReference type="SUPFAM" id="SSF111418">
    <property type="entry name" value="Hormone receptor domain"/>
    <property type="match status" value="1"/>
</dbReference>
<evidence type="ECO:0000313" key="4">
    <source>
        <dbReference type="Proteomes" id="UP000031036"/>
    </source>
</evidence>
<dbReference type="STRING" id="6265.A0A0B2VF14"/>
<dbReference type="Pfam" id="PF02793">
    <property type="entry name" value="HRM"/>
    <property type="match status" value="1"/>
</dbReference>